<evidence type="ECO:0000313" key="1">
    <source>
        <dbReference type="EMBL" id="EHP43813.1"/>
    </source>
</evidence>
<sequence>MASALATNNVLAITALRFERARLRAGLLNELIDISSQRLGDPGYSSAAPLRSGIRNSVARISST</sequence>
<dbReference type="EMBL" id="AHJE01000016">
    <property type="protein sequence ID" value="EHP43813.1"/>
    <property type="molecule type" value="Genomic_DNA"/>
</dbReference>
<name>H1S0Z7_9BURK</name>
<dbReference type="AlphaFoldDB" id="H1S0Z7"/>
<organism evidence="1 2">
    <name type="scientific">Cupriavidus basilensis OR16</name>
    <dbReference type="NCBI Taxonomy" id="1127483"/>
    <lineage>
        <taxon>Bacteria</taxon>
        <taxon>Pseudomonadati</taxon>
        <taxon>Pseudomonadota</taxon>
        <taxon>Betaproteobacteria</taxon>
        <taxon>Burkholderiales</taxon>
        <taxon>Burkholderiaceae</taxon>
        <taxon>Cupriavidus</taxon>
    </lineage>
</organism>
<comment type="caution">
    <text evidence="1">The sequence shown here is derived from an EMBL/GenBank/DDBJ whole genome shotgun (WGS) entry which is preliminary data.</text>
</comment>
<protein>
    <submittedName>
        <fullName evidence="1">Uncharacterized protein</fullName>
    </submittedName>
</protein>
<gene>
    <name evidence="1" type="ORF">OR16_06974</name>
</gene>
<reference evidence="1 2" key="1">
    <citation type="journal article" date="2012" name="J. Bacteriol.">
        <title>De Novo Genome Project of Cupriavidus basilensis OR16.</title>
        <authorList>
            <person name="Cserhati M."/>
            <person name="Kriszt B."/>
            <person name="Szoboszlay S."/>
            <person name="Toth A."/>
            <person name="Szabo I."/>
            <person name="Tancsics A."/>
            <person name="Nagy I."/>
            <person name="Horvath B."/>
            <person name="Nagy I."/>
            <person name="Kukolya J."/>
        </authorList>
    </citation>
    <scope>NUCLEOTIDE SEQUENCE [LARGE SCALE GENOMIC DNA]</scope>
    <source>
        <strain evidence="1 2">OR16</strain>
    </source>
</reference>
<accession>H1S0Z7</accession>
<proteinExistence type="predicted"/>
<evidence type="ECO:0000313" key="2">
    <source>
        <dbReference type="Proteomes" id="UP000005808"/>
    </source>
</evidence>
<dbReference type="Proteomes" id="UP000005808">
    <property type="component" value="Unassembled WGS sequence"/>
</dbReference>